<keyword evidence="2" id="KW-1185">Reference proteome</keyword>
<dbReference type="Proteomes" id="UP000603369">
    <property type="component" value="Unassembled WGS sequence"/>
</dbReference>
<proteinExistence type="predicted"/>
<reference evidence="1 2" key="1">
    <citation type="submission" date="2020-12" db="EMBL/GenBank/DDBJ databases">
        <title>Draft genome sequence of the commensal strain Corynebacterium tuberculostearicum MFP09/CIP 102622 isolated from human skin.</title>
        <authorList>
            <person name="Boukerb A.M."/>
            <person name="Janvier X."/>
            <person name="Feuilloley M.G.J."/>
            <person name="Groboillot A."/>
        </authorList>
    </citation>
    <scope>NUCLEOTIDE SEQUENCE [LARGE SCALE GENOMIC DNA]</scope>
    <source>
        <strain evidence="1 2">CIP 102622</strain>
    </source>
</reference>
<dbReference type="RefSeq" id="WP_198493063.1">
    <property type="nucleotide sequence ID" value="NZ_CP069791.1"/>
</dbReference>
<protein>
    <submittedName>
        <fullName evidence="1">MarR family transcriptional regulator</fullName>
    </submittedName>
</protein>
<comment type="caution">
    <text evidence="1">The sequence shown here is derived from an EMBL/GenBank/DDBJ whole genome shotgun (WGS) entry which is preliminary data.</text>
</comment>
<dbReference type="GeneID" id="88916902"/>
<accession>A0A8I1LB24</accession>
<gene>
    <name evidence="1" type="ORF">JDP02_04715</name>
</gene>
<organism evidence="1 2">
    <name type="scientific">Corynebacterium tuberculostearicum</name>
    <dbReference type="NCBI Taxonomy" id="38304"/>
    <lineage>
        <taxon>Bacteria</taxon>
        <taxon>Bacillati</taxon>
        <taxon>Actinomycetota</taxon>
        <taxon>Actinomycetes</taxon>
        <taxon>Mycobacteriales</taxon>
        <taxon>Corynebacteriaceae</taxon>
        <taxon>Corynebacterium</taxon>
    </lineage>
</organism>
<sequence length="192" mass="20451">MLAVHARYRGRSVRRAELVQRSATALSTLNGVGEFHVLGVEDICAVVDSATAVCDVVMALLADGDWAIGIGISPGNQEDEEGARQVATAALRKSARMGQVYAKLNKRGRASEASDIAATFALLGYVLHKRTIEGREATSLVRAGLNQNEAAEELGISKQAMSQRLQAAGWSAEMAGWQLAVNLIERANLAHP</sequence>
<evidence type="ECO:0000313" key="1">
    <source>
        <dbReference type="EMBL" id="MBK3427820.1"/>
    </source>
</evidence>
<evidence type="ECO:0000313" key="2">
    <source>
        <dbReference type="Proteomes" id="UP000603369"/>
    </source>
</evidence>
<name>A0A8I1LB24_9CORY</name>
<dbReference type="AlphaFoldDB" id="A0A8I1LB24"/>
<dbReference type="EMBL" id="JAEHFL010000006">
    <property type="protein sequence ID" value="MBK3427820.1"/>
    <property type="molecule type" value="Genomic_DNA"/>
</dbReference>